<dbReference type="GO" id="GO:0006355">
    <property type="term" value="P:regulation of DNA-templated transcription"/>
    <property type="evidence" value="ECO:0007669"/>
    <property type="project" value="InterPro"/>
</dbReference>
<keyword evidence="5" id="KW-1185">Reference proteome</keyword>
<accession>A0A219B427</accession>
<evidence type="ECO:0000259" key="3">
    <source>
        <dbReference type="Pfam" id="PF07879"/>
    </source>
</evidence>
<gene>
    <name evidence="4" type="ORF">B5C34_03245</name>
</gene>
<evidence type="ECO:0000313" key="5">
    <source>
        <dbReference type="Proteomes" id="UP000198462"/>
    </source>
</evidence>
<evidence type="ECO:0000313" key="4">
    <source>
        <dbReference type="EMBL" id="OWV32559.1"/>
    </source>
</evidence>
<dbReference type="InterPro" id="IPR010134">
    <property type="entry name" value="PHA_reg_PhaR"/>
</dbReference>
<organism evidence="4 5">
    <name type="scientific">Pacificimonas flava</name>
    <dbReference type="NCBI Taxonomy" id="1234595"/>
    <lineage>
        <taxon>Bacteria</taxon>
        <taxon>Pseudomonadati</taxon>
        <taxon>Pseudomonadota</taxon>
        <taxon>Alphaproteobacteria</taxon>
        <taxon>Sphingomonadales</taxon>
        <taxon>Sphingosinicellaceae</taxon>
        <taxon>Pacificimonas</taxon>
    </lineage>
</organism>
<sequence length="195" mass="21746">MLSYSHPQKRGDVLPRRSKQTNGQDDGPTIIKKYANRRLYNTGTSSYITLDTLAQMTREGTEFKVIDAKSGEDITRTVLTQIIMDEETNGQTMLPTSFLREIIAMYGNQMQAMLPSYLEASMAAFRRNQEQFAKTMMGGNAFGALAQQNLKMFEAAFSGGKNETQDAEPEAGRPDEIAELKAELAAMKEKLDRIG</sequence>
<dbReference type="Pfam" id="PF05233">
    <property type="entry name" value="PHB_acc"/>
    <property type="match status" value="1"/>
</dbReference>
<evidence type="ECO:0000256" key="1">
    <source>
        <dbReference type="SAM" id="MobiDB-lite"/>
    </source>
</evidence>
<protein>
    <submittedName>
        <fullName evidence="4">Polyhydroxyalkanoate synthesis repressor PhaR</fullName>
    </submittedName>
</protein>
<dbReference type="AlphaFoldDB" id="A0A219B427"/>
<name>A0A219B427_9SPHN</name>
<dbReference type="EMBL" id="NFZT01000001">
    <property type="protein sequence ID" value="OWV32559.1"/>
    <property type="molecule type" value="Genomic_DNA"/>
</dbReference>
<feature type="region of interest" description="Disordered" evidence="1">
    <location>
        <begin position="1"/>
        <end position="28"/>
    </location>
</feature>
<feature type="domain" description="PHB accumulation regulatory" evidence="2">
    <location>
        <begin position="94"/>
        <end position="132"/>
    </location>
</feature>
<dbReference type="NCBIfam" id="TIGR01848">
    <property type="entry name" value="PHA_reg_PhaR"/>
    <property type="match status" value="1"/>
</dbReference>
<feature type="domain" description="PHA accumulation regulator DNA-binding N-terminal" evidence="3">
    <location>
        <begin position="30"/>
        <end position="90"/>
    </location>
</feature>
<dbReference type="OrthoDB" id="9795345at2"/>
<comment type="caution">
    <text evidence="4">The sequence shown here is derived from an EMBL/GenBank/DDBJ whole genome shotgun (WGS) entry which is preliminary data.</text>
</comment>
<dbReference type="InterPro" id="IPR007897">
    <property type="entry name" value="PHB_accumulat"/>
</dbReference>
<dbReference type="Proteomes" id="UP000198462">
    <property type="component" value="Unassembled WGS sequence"/>
</dbReference>
<evidence type="ECO:0000259" key="2">
    <source>
        <dbReference type="Pfam" id="PF05233"/>
    </source>
</evidence>
<proteinExistence type="predicted"/>
<dbReference type="InterPro" id="IPR012909">
    <property type="entry name" value="PHA_DNA-bd_N"/>
</dbReference>
<dbReference type="Pfam" id="PF07879">
    <property type="entry name" value="PHB_acc_N"/>
    <property type="match status" value="1"/>
</dbReference>
<reference evidence="5" key="1">
    <citation type="submission" date="2017-05" db="EMBL/GenBank/DDBJ databases">
        <authorList>
            <person name="Lin X."/>
        </authorList>
    </citation>
    <scope>NUCLEOTIDE SEQUENCE [LARGE SCALE GENOMIC DNA]</scope>
    <source>
        <strain evidence="5">JLT2012</strain>
    </source>
</reference>